<gene>
    <name evidence="1" type="ORF">PsorP6_003122</name>
</gene>
<sequence length="427" mass="48241">MKFGKRMRALASPEWATDYVDYKALKREIKVVFGPGRGSIESVETRIQRFHALFESEMQRLNQAHGRILDDLVERELRPLQATLGTRWVLPPATARTLLLDVLHVSHRVDALRRFVVLNSLALVKLAKKVEKTVHALAQSNAPSRLKTHVLDTLTTQAFYDATSLDAVCDTIACVTDRVMLCVLPDGTFRLGPRALTCPICLSSHVHAPITLACGHTFCWSCLSRATEHRFRSCPLCRRVQSLDPRDYDIDGLVKRFQRVYDSIEQDLATTPLVTSPMRQMLAEAFDVCSSYVRAIEEKHAALTPPPLPCTSVKGQGRPPVPKTQEQEEEGPTDPVVATFATGDIVEILQDEHWYAGLVLERHDEPDETYAVLWWVQDKSQRCSQLTPRHLLREPHVDQNVPPAVYGYALDAWRRAASWAREPLGWL</sequence>
<dbReference type="Proteomes" id="UP001163321">
    <property type="component" value="Chromosome 8"/>
</dbReference>
<keyword evidence="2" id="KW-1185">Reference proteome</keyword>
<protein>
    <submittedName>
        <fullName evidence="1">Uncharacterized protein</fullName>
    </submittedName>
</protein>
<evidence type="ECO:0000313" key="1">
    <source>
        <dbReference type="EMBL" id="KAI9908450.1"/>
    </source>
</evidence>
<organism evidence="1 2">
    <name type="scientific">Peronosclerospora sorghi</name>
    <dbReference type="NCBI Taxonomy" id="230839"/>
    <lineage>
        <taxon>Eukaryota</taxon>
        <taxon>Sar</taxon>
        <taxon>Stramenopiles</taxon>
        <taxon>Oomycota</taxon>
        <taxon>Peronosporomycetes</taxon>
        <taxon>Peronosporales</taxon>
        <taxon>Peronosporaceae</taxon>
        <taxon>Peronosclerospora</taxon>
    </lineage>
</organism>
<reference evidence="1 2" key="1">
    <citation type="journal article" date="2022" name="bioRxiv">
        <title>The genome of the oomycete Peronosclerospora sorghi, a cosmopolitan pathogen of maize and sorghum, is inflated with dispersed pseudogenes.</title>
        <authorList>
            <person name="Fletcher K."/>
            <person name="Martin F."/>
            <person name="Isakeit T."/>
            <person name="Cavanaugh K."/>
            <person name="Magill C."/>
            <person name="Michelmore R."/>
        </authorList>
    </citation>
    <scope>NUCLEOTIDE SEQUENCE [LARGE SCALE GENOMIC DNA]</scope>
    <source>
        <strain evidence="1">P6</strain>
    </source>
</reference>
<comment type="caution">
    <text evidence="1">The sequence shown here is derived from an EMBL/GenBank/DDBJ whole genome shotgun (WGS) entry which is preliminary data.</text>
</comment>
<dbReference type="EMBL" id="CM047587">
    <property type="protein sequence ID" value="KAI9908450.1"/>
    <property type="molecule type" value="Genomic_DNA"/>
</dbReference>
<accession>A0ACC0VR77</accession>
<evidence type="ECO:0000313" key="2">
    <source>
        <dbReference type="Proteomes" id="UP001163321"/>
    </source>
</evidence>
<name>A0ACC0VR77_9STRA</name>
<proteinExistence type="predicted"/>